<dbReference type="Pfam" id="PF00282">
    <property type="entry name" value="Pyridoxal_deC"/>
    <property type="match status" value="1"/>
</dbReference>
<accession>A0AA88XYS7</accession>
<feature type="compositionally biased region" description="Acidic residues" evidence="11">
    <location>
        <begin position="545"/>
        <end position="559"/>
    </location>
</feature>
<dbReference type="GO" id="GO:0042423">
    <property type="term" value="P:catecholamine biosynthetic process"/>
    <property type="evidence" value="ECO:0007669"/>
    <property type="project" value="UniProtKB-KW"/>
</dbReference>
<evidence type="ECO:0000256" key="11">
    <source>
        <dbReference type="SAM" id="MobiDB-lite"/>
    </source>
</evidence>
<dbReference type="InterPro" id="IPR021115">
    <property type="entry name" value="Pyridoxal-P_BS"/>
</dbReference>
<dbReference type="Proteomes" id="UP001186944">
    <property type="component" value="Unassembled WGS sequence"/>
</dbReference>
<comment type="similarity">
    <text evidence="2">Belongs to the group II decarboxylase family.</text>
</comment>
<dbReference type="PANTHER" id="PTHR11999:SF68">
    <property type="entry name" value="HISTIDINE DECARBOXYLASE"/>
    <property type="match status" value="1"/>
</dbReference>
<evidence type="ECO:0000256" key="5">
    <source>
        <dbReference type="ARBA" id="ARBA00022584"/>
    </source>
</evidence>
<evidence type="ECO:0000256" key="3">
    <source>
        <dbReference type="ARBA" id="ARBA00011738"/>
    </source>
</evidence>
<dbReference type="GO" id="GO:0006548">
    <property type="term" value="P:L-histidine catabolic process"/>
    <property type="evidence" value="ECO:0007669"/>
    <property type="project" value="TreeGrafter"/>
</dbReference>
<evidence type="ECO:0000256" key="7">
    <source>
        <dbReference type="ARBA" id="ARBA00022898"/>
    </source>
</evidence>
<evidence type="ECO:0000313" key="13">
    <source>
        <dbReference type="Proteomes" id="UP001186944"/>
    </source>
</evidence>
<dbReference type="InterPro" id="IPR015421">
    <property type="entry name" value="PyrdxlP-dep_Trfase_major"/>
</dbReference>
<keyword evidence="7 10" id="KW-0663">Pyridoxal phosphate</keyword>
<dbReference type="FunFam" id="3.90.1150.10:FF:000018">
    <property type="entry name" value="Histidine decarboxylase"/>
    <property type="match status" value="1"/>
</dbReference>
<evidence type="ECO:0000256" key="2">
    <source>
        <dbReference type="ARBA" id="ARBA00009533"/>
    </source>
</evidence>
<dbReference type="GO" id="GO:0004398">
    <property type="term" value="F:histidine decarboxylase activity"/>
    <property type="evidence" value="ECO:0007669"/>
    <property type="project" value="UniProtKB-EC"/>
</dbReference>
<organism evidence="12 13">
    <name type="scientific">Pinctada imbricata</name>
    <name type="common">Atlantic pearl-oyster</name>
    <name type="synonym">Pinctada martensii</name>
    <dbReference type="NCBI Taxonomy" id="66713"/>
    <lineage>
        <taxon>Eukaryota</taxon>
        <taxon>Metazoa</taxon>
        <taxon>Spiralia</taxon>
        <taxon>Lophotrochozoa</taxon>
        <taxon>Mollusca</taxon>
        <taxon>Bivalvia</taxon>
        <taxon>Autobranchia</taxon>
        <taxon>Pteriomorphia</taxon>
        <taxon>Pterioida</taxon>
        <taxon>Pterioidea</taxon>
        <taxon>Pteriidae</taxon>
        <taxon>Pinctada</taxon>
    </lineage>
</organism>
<name>A0AA88XYS7_PINIB</name>
<keyword evidence="6" id="KW-0210">Decarboxylase</keyword>
<evidence type="ECO:0000256" key="9">
    <source>
        <dbReference type="ARBA" id="ARBA00039946"/>
    </source>
</evidence>
<dbReference type="PRINTS" id="PR00800">
    <property type="entry name" value="YHDCRBOXLASE"/>
</dbReference>
<gene>
    <name evidence="12" type="ORF">FSP39_009994</name>
</gene>
<dbReference type="InterPro" id="IPR015422">
    <property type="entry name" value="PyrdxlP-dep_Trfase_small"/>
</dbReference>
<keyword evidence="5" id="KW-0127">Catecholamine biosynthesis</keyword>
<dbReference type="SUPFAM" id="SSF53383">
    <property type="entry name" value="PLP-dependent transferases"/>
    <property type="match status" value="1"/>
</dbReference>
<keyword evidence="8" id="KW-0456">Lyase</keyword>
<evidence type="ECO:0000256" key="4">
    <source>
        <dbReference type="ARBA" id="ARBA00012320"/>
    </source>
</evidence>
<dbReference type="EC" id="4.1.1.22" evidence="4"/>
<dbReference type="PANTHER" id="PTHR11999">
    <property type="entry name" value="GROUP II PYRIDOXAL-5-PHOSPHATE DECARBOXYLASE"/>
    <property type="match status" value="1"/>
</dbReference>
<dbReference type="Gene3D" id="3.40.640.10">
    <property type="entry name" value="Type I PLP-dependent aspartate aminotransferase-like (Major domain)"/>
    <property type="match status" value="1"/>
</dbReference>
<evidence type="ECO:0000256" key="10">
    <source>
        <dbReference type="PIRSR" id="PIRSR602129-50"/>
    </source>
</evidence>
<dbReference type="CDD" id="cd06450">
    <property type="entry name" value="DOPA_deC_like"/>
    <property type="match status" value="1"/>
</dbReference>
<dbReference type="GO" id="GO:0005737">
    <property type="term" value="C:cytoplasm"/>
    <property type="evidence" value="ECO:0007669"/>
    <property type="project" value="TreeGrafter"/>
</dbReference>
<reference evidence="12" key="1">
    <citation type="submission" date="2019-08" db="EMBL/GenBank/DDBJ databases">
        <title>The improved chromosome-level genome for the pearl oyster Pinctada fucata martensii using PacBio sequencing and Hi-C.</title>
        <authorList>
            <person name="Zheng Z."/>
        </authorList>
    </citation>
    <scope>NUCLEOTIDE SEQUENCE</scope>
    <source>
        <strain evidence="12">ZZ-2019</strain>
        <tissue evidence="12">Adductor muscle</tissue>
    </source>
</reference>
<dbReference type="PROSITE" id="PS00392">
    <property type="entry name" value="DDC_GAD_HDC_YDC"/>
    <property type="match status" value="1"/>
</dbReference>
<keyword evidence="13" id="KW-1185">Reference proteome</keyword>
<dbReference type="EMBL" id="VSWD01000008">
    <property type="protein sequence ID" value="KAK3095077.1"/>
    <property type="molecule type" value="Genomic_DNA"/>
</dbReference>
<evidence type="ECO:0000256" key="1">
    <source>
        <dbReference type="ARBA" id="ARBA00001933"/>
    </source>
</evidence>
<comment type="subunit">
    <text evidence="3">Homodimer.</text>
</comment>
<feature type="modified residue" description="N6-(pyridoxal phosphate)lysine" evidence="10">
    <location>
        <position position="371"/>
    </location>
</feature>
<comment type="caution">
    <text evidence="12">The sequence shown here is derived from an EMBL/GenBank/DDBJ whole genome shotgun (WGS) entry which is preliminary data.</text>
</comment>
<dbReference type="InterPro" id="IPR015424">
    <property type="entry name" value="PyrdxlP-dep_Trfase"/>
</dbReference>
<dbReference type="AlphaFoldDB" id="A0AA88XYS7"/>
<dbReference type="Gene3D" id="1.20.1340.10">
    <property type="entry name" value="dopa decarboxylase, N-terminal domain"/>
    <property type="match status" value="1"/>
</dbReference>
<dbReference type="FunFam" id="1.20.1340.10:FF:000001">
    <property type="entry name" value="Histidine decarboxylase"/>
    <property type="match status" value="1"/>
</dbReference>
<dbReference type="Gene3D" id="3.90.1150.10">
    <property type="entry name" value="Aspartate Aminotransferase, domain 1"/>
    <property type="match status" value="1"/>
</dbReference>
<evidence type="ECO:0000256" key="6">
    <source>
        <dbReference type="ARBA" id="ARBA00022793"/>
    </source>
</evidence>
<proteinExistence type="inferred from homology"/>
<comment type="cofactor">
    <cofactor evidence="1 10">
        <name>pyridoxal 5'-phosphate</name>
        <dbReference type="ChEBI" id="CHEBI:597326"/>
    </cofactor>
</comment>
<sequence>MVILITCAHLFHLPRYRSVGTGASYPDTDRSVPVLPTLIQIGRCFFVRYRSVGSGADASYPDTDRSVPVLLTLIQIGKEMVDYIADYLQTIRSRRVFPDVSPGYMRNLVPEAAPLEGEPWTDIVRDIERVIMPGVTHWQSPYMHAYFPALNSFPSLLGDMLADAIGCLGFTWAASPACTELETIVMDWLGKMIGIPVEFLHSNKQNKGGGVIQLTASDCTFITMLAARTEVFRKYKCASLGLDEAEINSRLVAYCSDQAHSSVEKAGLISLVKMRFIPSDEDLSLRGHALQDAISRDREEGLIPFYVCATLGTTGACAFDNLKELGPICEKEGVWLHIDAAYAGTAFICPEYRYLMDGVEHAQSFAFNPSKWMMVHFDCSALWVKNSGALHRTFNVDPLYLKHENSGAAIDYMHWQIPLSRRFRALKLWFTIRSFGIEGIQRHIREGVRLASRFEKNVSQDQRFEIPAKRILGMVVFRLWGDNDLTENLLKRLNKSGKVHMVPASLKGKYVIRFTVTSQYTTESDIDRDWKIIADTTTKVLKDTESDEDEAFSDEEVSSPEEPKLLIRTPSKKKEFGMSLLLSNVPMSPKLINGSFAALFDNNDVIVEYAKRITSSDFNGRPIRLSPRRKLRLRDQSKQQSLDFAIQPSKHPSSKFKQSSLDSKIEQILEKSCEIEEMQKIEDNSETDDFEEVSIRSYDKPVQIPNVKSQNANGHLKLPCVCKVLWKAV</sequence>
<dbReference type="InterPro" id="IPR010977">
    <property type="entry name" value="Aromatic_deC"/>
</dbReference>
<feature type="region of interest" description="Disordered" evidence="11">
    <location>
        <begin position="544"/>
        <end position="563"/>
    </location>
</feature>
<dbReference type="GO" id="GO:0001694">
    <property type="term" value="P:histamine biosynthetic process"/>
    <property type="evidence" value="ECO:0007669"/>
    <property type="project" value="TreeGrafter"/>
</dbReference>
<dbReference type="GO" id="GO:0030170">
    <property type="term" value="F:pyridoxal phosphate binding"/>
    <property type="evidence" value="ECO:0007669"/>
    <property type="project" value="InterPro"/>
</dbReference>
<dbReference type="FunFam" id="3.40.640.10:FF:000025">
    <property type="entry name" value="Histidine decarboxylase"/>
    <property type="match status" value="1"/>
</dbReference>
<dbReference type="InterPro" id="IPR002129">
    <property type="entry name" value="PyrdxlP-dep_de-COase"/>
</dbReference>
<evidence type="ECO:0000256" key="8">
    <source>
        <dbReference type="ARBA" id="ARBA00023239"/>
    </source>
</evidence>
<protein>
    <recommendedName>
        <fullName evidence="9">Histidine decarboxylase</fullName>
        <ecNumber evidence="4">4.1.1.22</ecNumber>
    </recommendedName>
</protein>
<evidence type="ECO:0000313" key="12">
    <source>
        <dbReference type="EMBL" id="KAK3095077.1"/>
    </source>
</evidence>